<reference evidence="7 8" key="1">
    <citation type="journal article" date="2020" name="Antonie Van Leeuwenhoek">
        <title>Rhodopirellula heiligendammensis sp. nov., Rhodopirellula pilleata sp. nov., and Rhodopirellula solitaria sp. nov. isolated from natural or artificial marine surfaces in Northern Germany and California, USA, and emended description of the genus Rhodopirellula.</title>
        <authorList>
            <person name="Kallscheuer N."/>
            <person name="Wiegand S."/>
            <person name="Jogler M."/>
            <person name="Boedeker C."/>
            <person name="Peeters S.H."/>
            <person name="Rast P."/>
            <person name="Heuer A."/>
            <person name="Jetten M.S.M."/>
            <person name="Rohde M."/>
            <person name="Jogler C."/>
        </authorList>
    </citation>
    <scope>NUCLEOTIDE SEQUENCE [LARGE SCALE GENOMIC DNA]</scope>
    <source>
        <strain evidence="7 8">Poly21</strain>
    </source>
</reference>
<dbReference type="RefSeq" id="WP_146407544.1">
    <property type="nucleotide sequence ID" value="NZ_SJPU01000002.1"/>
</dbReference>
<dbReference type="SUPFAM" id="SSF53335">
    <property type="entry name" value="S-adenosyl-L-methionine-dependent methyltransferases"/>
    <property type="match status" value="1"/>
</dbReference>
<feature type="active site" evidence="6">
    <location>
        <position position="406"/>
    </location>
</feature>
<evidence type="ECO:0000256" key="5">
    <source>
        <dbReference type="ARBA" id="ARBA00023098"/>
    </source>
</evidence>
<keyword evidence="8" id="KW-1185">Reference proteome</keyword>
<dbReference type="InterPro" id="IPR003333">
    <property type="entry name" value="CMAS"/>
</dbReference>
<dbReference type="EMBL" id="SJPU01000002">
    <property type="protein sequence ID" value="TWU15743.1"/>
    <property type="molecule type" value="Genomic_DNA"/>
</dbReference>
<dbReference type="InterPro" id="IPR050723">
    <property type="entry name" value="CFA/CMAS"/>
</dbReference>
<keyword evidence="3 7" id="KW-0808">Transferase</keyword>
<dbReference type="GO" id="GO:0008825">
    <property type="term" value="F:cyclopropane-fatty-acyl-phospholipid synthase activity"/>
    <property type="evidence" value="ECO:0007669"/>
    <property type="project" value="UniProtKB-EC"/>
</dbReference>
<evidence type="ECO:0000256" key="4">
    <source>
        <dbReference type="ARBA" id="ARBA00022691"/>
    </source>
</evidence>
<evidence type="ECO:0000256" key="1">
    <source>
        <dbReference type="ARBA" id="ARBA00010815"/>
    </source>
</evidence>
<dbReference type="AlphaFoldDB" id="A0A5C6BU26"/>
<dbReference type="GO" id="GO:0032259">
    <property type="term" value="P:methylation"/>
    <property type="evidence" value="ECO:0007669"/>
    <property type="project" value="UniProtKB-KW"/>
</dbReference>
<evidence type="ECO:0000256" key="6">
    <source>
        <dbReference type="PIRSR" id="PIRSR003085-1"/>
    </source>
</evidence>
<evidence type="ECO:0000313" key="7">
    <source>
        <dbReference type="EMBL" id="TWU15743.1"/>
    </source>
</evidence>
<dbReference type="PIRSF" id="PIRSF003085">
    <property type="entry name" value="CMAS"/>
    <property type="match status" value="1"/>
</dbReference>
<name>A0A5C6BU26_9BACT</name>
<dbReference type="PANTHER" id="PTHR43667:SF2">
    <property type="entry name" value="FATTY ACID C-METHYL TRANSFERASE"/>
    <property type="match status" value="1"/>
</dbReference>
<evidence type="ECO:0000256" key="3">
    <source>
        <dbReference type="ARBA" id="ARBA00022679"/>
    </source>
</evidence>
<dbReference type="EC" id="2.1.1.79" evidence="7"/>
<dbReference type="Gene3D" id="3.40.50.150">
    <property type="entry name" value="Vaccinia Virus protein VP39"/>
    <property type="match status" value="1"/>
</dbReference>
<comment type="similarity">
    <text evidence="1">Belongs to the CFA/CMAS family.</text>
</comment>
<dbReference type="Pfam" id="PF02353">
    <property type="entry name" value="CMAS"/>
    <property type="match status" value="1"/>
</dbReference>
<evidence type="ECO:0000313" key="8">
    <source>
        <dbReference type="Proteomes" id="UP000319908"/>
    </source>
</evidence>
<proteinExistence type="inferred from homology"/>
<keyword evidence="5" id="KW-0443">Lipid metabolism</keyword>
<evidence type="ECO:0000256" key="2">
    <source>
        <dbReference type="ARBA" id="ARBA00022603"/>
    </source>
</evidence>
<keyword evidence="2 7" id="KW-0489">Methyltransferase</keyword>
<dbReference type="OrthoDB" id="9782855at2"/>
<organism evidence="7 8">
    <name type="scientific">Allorhodopirellula heiligendammensis</name>
    <dbReference type="NCBI Taxonomy" id="2714739"/>
    <lineage>
        <taxon>Bacteria</taxon>
        <taxon>Pseudomonadati</taxon>
        <taxon>Planctomycetota</taxon>
        <taxon>Planctomycetia</taxon>
        <taxon>Pirellulales</taxon>
        <taxon>Pirellulaceae</taxon>
        <taxon>Allorhodopirellula</taxon>
    </lineage>
</organism>
<sequence length="427" mass="49287">MSSGTDTEYTNVDWRPEVSRINDDAAPTRKFTWMQHFTRRKMMDWLGGLQGGQIQFSDAQTGEVFGPWDSPLCVSWQVNHPSFYSLLASQGAIGLAESYLRGYWQVDDLTTFIQILCRNLERTSSLKTGLSAITGYFRRLGYRFDSNSRSGSRRHIAAHYDLSNAFFELFLDPTMMYSSAWFEHDRMSLHEASLCKLERLCGKLDLQASDRVLEIGTGWGGFSLYAAKHIGCHVTTTTISPAQFEMTNDRVRHAGLNNRIKALSSDYRDLEGRYDKLVSIEVIEAIGERHLDEFFRKSNELLKPGGRCVMQAIVMPEQRYDTYRRGVDFIQKYIFPGGFLPSIVAIQQSAGRMTSFRLQSVDDMSRHYAETLMHWRAGFLNQLGEVRKLGFDDRFIRMWEYYLCYCEAAFREDTARVVQIVWDKTQE</sequence>
<dbReference type="CDD" id="cd02440">
    <property type="entry name" value="AdoMet_MTases"/>
    <property type="match status" value="1"/>
</dbReference>
<keyword evidence="4" id="KW-0949">S-adenosyl-L-methionine</keyword>
<dbReference type="InterPro" id="IPR029063">
    <property type="entry name" value="SAM-dependent_MTases_sf"/>
</dbReference>
<comment type="caution">
    <text evidence="7">The sequence shown here is derived from an EMBL/GenBank/DDBJ whole genome shotgun (WGS) entry which is preliminary data.</text>
</comment>
<gene>
    <name evidence="7" type="primary">cfa_2</name>
    <name evidence="7" type="ORF">Poly21_29450</name>
</gene>
<dbReference type="Proteomes" id="UP000319908">
    <property type="component" value="Unassembled WGS sequence"/>
</dbReference>
<accession>A0A5C6BU26</accession>
<dbReference type="GO" id="GO:0008610">
    <property type="term" value="P:lipid biosynthetic process"/>
    <property type="evidence" value="ECO:0007669"/>
    <property type="project" value="InterPro"/>
</dbReference>
<dbReference type="PANTHER" id="PTHR43667">
    <property type="entry name" value="CYCLOPROPANE-FATTY-ACYL-PHOSPHOLIPID SYNTHASE"/>
    <property type="match status" value="1"/>
</dbReference>
<protein>
    <submittedName>
        <fullName evidence="7">Cyclopropane-fatty-acyl-phospholipid synthase</fullName>
        <ecNumber evidence="7">2.1.1.79</ecNumber>
    </submittedName>
</protein>